<comment type="caution">
    <text evidence="1">The sequence shown here is derived from an EMBL/GenBank/DDBJ whole genome shotgun (WGS) entry which is preliminary data.</text>
</comment>
<dbReference type="RefSeq" id="WP_284331165.1">
    <property type="nucleotide sequence ID" value="NZ_BSOA01000010.1"/>
</dbReference>
<organism evidence="1 2">
    <name type="scientific">Dyella flagellata</name>
    <dbReference type="NCBI Taxonomy" id="1867833"/>
    <lineage>
        <taxon>Bacteria</taxon>
        <taxon>Pseudomonadati</taxon>
        <taxon>Pseudomonadota</taxon>
        <taxon>Gammaproteobacteria</taxon>
        <taxon>Lysobacterales</taxon>
        <taxon>Rhodanobacteraceae</taxon>
        <taxon>Dyella</taxon>
    </lineage>
</organism>
<dbReference type="EMBL" id="BSOA01000010">
    <property type="protein sequence ID" value="GLQ87720.1"/>
    <property type="molecule type" value="Genomic_DNA"/>
</dbReference>
<name>A0ABQ5XB10_9GAMM</name>
<evidence type="ECO:0000313" key="1">
    <source>
        <dbReference type="EMBL" id="GLQ87720.1"/>
    </source>
</evidence>
<accession>A0ABQ5XB10</accession>
<reference evidence="2" key="1">
    <citation type="journal article" date="2019" name="Int. J. Syst. Evol. Microbiol.">
        <title>The Global Catalogue of Microorganisms (GCM) 10K type strain sequencing project: providing services to taxonomists for standard genome sequencing and annotation.</title>
        <authorList>
            <consortium name="The Broad Institute Genomics Platform"/>
            <consortium name="The Broad Institute Genome Sequencing Center for Infectious Disease"/>
            <person name="Wu L."/>
            <person name="Ma J."/>
        </authorList>
    </citation>
    <scope>NUCLEOTIDE SEQUENCE [LARGE SCALE GENOMIC DNA]</scope>
    <source>
        <strain evidence="2">NBRC 111981</strain>
    </source>
</reference>
<gene>
    <name evidence="1" type="ORF">GCM10007898_12870</name>
</gene>
<dbReference type="Proteomes" id="UP001156627">
    <property type="component" value="Unassembled WGS sequence"/>
</dbReference>
<keyword evidence="2" id="KW-1185">Reference proteome</keyword>
<protein>
    <submittedName>
        <fullName evidence="1">Uncharacterized protein</fullName>
    </submittedName>
</protein>
<proteinExistence type="predicted"/>
<sequence>MVYWQGSPDRKTEVSATLFASQAVLRYIELRSSGLPPDAFRRERDGLAEHFSYKTGASLYFAEGWMESENAATMKRWGAKVFGVLASVLAKHFGAP</sequence>
<evidence type="ECO:0000313" key="2">
    <source>
        <dbReference type="Proteomes" id="UP001156627"/>
    </source>
</evidence>